<reference evidence="1 3" key="1">
    <citation type="journal article" date="2014" name="BMC Genomics">
        <title>Genome sequence of Anopheles sinensis provides insight into genetics basis of mosquito competence for malaria parasites.</title>
        <authorList>
            <person name="Zhou D."/>
            <person name="Zhang D."/>
            <person name="Ding G."/>
            <person name="Shi L."/>
            <person name="Hou Q."/>
            <person name="Ye Y."/>
            <person name="Xu Y."/>
            <person name="Zhou H."/>
            <person name="Xiong C."/>
            <person name="Li S."/>
            <person name="Yu J."/>
            <person name="Hong S."/>
            <person name="Yu X."/>
            <person name="Zou P."/>
            <person name="Chen C."/>
            <person name="Chang X."/>
            <person name="Wang W."/>
            <person name="Lv Y."/>
            <person name="Sun Y."/>
            <person name="Ma L."/>
            <person name="Shen B."/>
            <person name="Zhu C."/>
        </authorList>
    </citation>
    <scope>NUCLEOTIDE SEQUENCE [LARGE SCALE GENOMIC DNA]</scope>
</reference>
<dbReference type="EnsemblMetazoa" id="ASIC000612-RA">
    <property type="protein sequence ID" value="ASIC000612-PA"/>
    <property type="gene ID" value="ASIC000612"/>
</dbReference>
<sequence>MRDCTHSRKELCFNGRTVTPVSHLHAEEGELGKEFEPSRECTGSKDRAVSPKEGRIVSTLHNRCAQVHCEGTSQPDLGGTSQAVICVRGCHREWTDRL</sequence>
<organism evidence="1">
    <name type="scientific">Anopheles sinensis</name>
    <name type="common">Mosquito</name>
    <dbReference type="NCBI Taxonomy" id="74873"/>
    <lineage>
        <taxon>Eukaryota</taxon>
        <taxon>Metazoa</taxon>
        <taxon>Ecdysozoa</taxon>
        <taxon>Arthropoda</taxon>
        <taxon>Hexapoda</taxon>
        <taxon>Insecta</taxon>
        <taxon>Pterygota</taxon>
        <taxon>Neoptera</taxon>
        <taxon>Endopterygota</taxon>
        <taxon>Diptera</taxon>
        <taxon>Nematocera</taxon>
        <taxon>Culicoidea</taxon>
        <taxon>Culicidae</taxon>
        <taxon>Anophelinae</taxon>
        <taxon>Anopheles</taxon>
    </lineage>
</organism>
<dbReference type="EMBL" id="KE524109">
    <property type="protein sequence ID" value="KFB34926.1"/>
    <property type="molecule type" value="Genomic_DNA"/>
</dbReference>
<dbReference type="AlphaFoldDB" id="A0A084VAD2"/>
<reference evidence="2" key="2">
    <citation type="submission" date="2020-05" db="UniProtKB">
        <authorList>
            <consortium name="EnsemblMetazoa"/>
        </authorList>
    </citation>
    <scope>IDENTIFICATION</scope>
</reference>
<keyword evidence="3" id="KW-1185">Reference proteome</keyword>
<dbReference type="Proteomes" id="UP000030765">
    <property type="component" value="Unassembled WGS sequence"/>
</dbReference>
<accession>A0A084VAD2</accession>
<evidence type="ECO:0000313" key="1">
    <source>
        <dbReference type="EMBL" id="KFB34926.1"/>
    </source>
</evidence>
<dbReference type="EMBL" id="ATLV01003061">
    <property type="status" value="NOT_ANNOTATED_CDS"/>
    <property type="molecule type" value="Genomic_DNA"/>
</dbReference>
<dbReference type="VEuPathDB" id="VectorBase:ASIC000612"/>
<evidence type="ECO:0000313" key="3">
    <source>
        <dbReference type="Proteomes" id="UP000030765"/>
    </source>
</evidence>
<name>A0A084VAD2_ANOSI</name>
<gene>
    <name evidence="1" type="ORF">ZHAS_00000612</name>
</gene>
<protein>
    <submittedName>
        <fullName evidence="1 2">Uncharacterized protein</fullName>
    </submittedName>
</protein>
<proteinExistence type="predicted"/>
<evidence type="ECO:0000313" key="2">
    <source>
        <dbReference type="EnsemblMetazoa" id="ASIC000612-PA"/>
    </source>
</evidence>